<dbReference type="InterPro" id="IPR003004">
    <property type="entry name" value="GspF/PilC"/>
</dbReference>
<sequence length="355" mass="39038">MDINLRALGIGGISIKEKSLFTRALATMISSGLPIIKSFEILAKQTDNEQFRAVINNIIARLEEGEALSSALSKHKDIFDNVYVSTIKAGESTGKLEQILNQLAIQQEKDYKLSSSIKAAVAYPFFVVIMMVIAGILLLAIVVPKISLVFEQNNTTLPWTTRSLIATGNFLASYWYAIIIIAILAIVWLRYYLKSDAGKNFFSRLVLSLPLLKGFYVGVYMTRFTRTLSMLVASGVPIMTSVSLVADVIDNNVYEKVLRGVALELERGVPISSPLSRTATFPPMVSQMIVVGEQTGKLDEILMVLSGFYEEETEKRVKSLSALLEPILLIIVGLGVGIIVFSIIVPLYQITGYVG</sequence>
<reference evidence="10" key="1">
    <citation type="submission" date="2017-02" db="EMBL/GenBank/DDBJ databases">
        <title>Delving into the versatile metabolic prowess of the omnipresent phylum Bacteroidetes.</title>
        <authorList>
            <person name="Nobu M.K."/>
            <person name="Mei R."/>
            <person name="Narihiro T."/>
            <person name="Kuroda K."/>
            <person name="Liu W.-T."/>
        </authorList>
    </citation>
    <scope>NUCLEOTIDE SEQUENCE</scope>
    <source>
        <strain evidence="10">ADurb.Bin280</strain>
    </source>
</reference>
<feature type="transmembrane region" description="Helical" evidence="8">
    <location>
        <begin position="201"/>
        <end position="222"/>
    </location>
</feature>
<evidence type="ECO:0000256" key="8">
    <source>
        <dbReference type="SAM" id="Phobius"/>
    </source>
</evidence>
<feature type="transmembrane region" description="Helical" evidence="8">
    <location>
        <begin position="323"/>
        <end position="348"/>
    </location>
</feature>
<gene>
    <name evidence="10" type="primary">epsF</name>
    <name evidence="10" type="ORF">BWY43_00418</name>
</gene>
<proteinExistence type="inferred from homology"/>
<evidence type="ECO:0000256" key="1">
    <source>
        <dbReference type="ARBA" id="ARBA00004429"/>
    </source>
</evidence>
<evidence type="ECO:0000256" key="2">
    <source>
        <dbReference type="ARBA" id="ARBA00005745"/>
    </source>
</evidence>
<feature type="domain" description="Type II secretion system protein GspF" evidence="9">
    <location>
        <begin position="21"/>
        <end position="144"/>
    </location>
</feature>
<dbReference type="GO" id="GO:0015628">
    <property type="term" value="P:protein secretion by the type II secretion system"/>
    <property type="evidence" value="ECO:0007669"/>
    <property type="project" value="TreeGrafter"/>
</dbReference>
<comment type="subcellular location">
    <subcellularLocation>
        <location evidence="1">Cell inner membrane</location>
        <topology evidence="1">Multi-pass membrane protein</topology>
    </subcellularLocation>
</comment>
<dbReference type="FunFam" id="1.20.81.30:FF:000001">
    <property type="entry name" value="Type II secretion system protein F"/>
    <property type="match status" value="2"/>
</dbReference>
<evidence type="ECO:0000259" key="9">
    <source>
        <dbReference type="Pfam" id="PF00482"/>
    </source>
</evidence>
<keyword evidence="4" id="KW-0997">Cell inner membrane</keyword>
<feature type="domain" description="Type II secretion system protein GspF" evidence="9">
    <location>
        <begin position="224"/>
        <end position="346"/>
    </location>
</feature>
<feature type="transmembrane region" description="Helical" evidence="8">
    <location>
        <begin position="163"/>
        <end position="189"/>
    </location>
</feature>
<dbReference type="InterPro" id="IPR042094">
    <property type="entry name" value="T2SS_GspF_sf"/>
</dbReference>
<evidence type="ECO:0000256" key="6">
    <source>
        <dbReference type="ARBA" id="ARBA00022989"/>
    </source>
</evidence>
<organism evidence="10">
    <name type="scientific">candidate division WS2 bacterium ADurb.Bin280</name>
    <dbReference type="NCBI Taxonomy" id="1852829"/>
    <lineage>
        <taxon>Bacteria</taxon>
        <taxon>candidate division WS2</taxon>
    </lineage>
</organism>
<keyword evidence="5 8" id="KW-0812">Transmembrane</keyword>
<comment type="caution">
    <text evidence="10">The sequence shown here is derived from an EMBL/GenBank/DDBJ whole genome shotgun (WGS) entry which is preliminary data.</text>
</comment>
<keyword evidence="7 8" id="KW-0472">Membrane</keyword>
<evidence type="ECO:0000313" key="10">
    <source>
        <dbReference type="EMBL" id="OQA52629.1"/>
    </source>
</evidence>
<evidence type="ECO:0000256" key="5">
    <source>
        <dbReference type="ARBA" id="ARBA00022692"/>
    </source>
</evidence>
<dbReference type="InterPro" id="IPR018076">
    <property type="entry name" value="T2SS_GspF_dom"/>
</dbReference>
<evidence type="ECO:0000256" key="4">
    <source>
        <dbReference type="ARBA" id="ARBA00022519"/>
    </source>
</evidence>
<feature type="transmembrane region" description="Helical" evidence="8">
    <location>
        <begin position="228"/>
        <end position="249"/>
    </location>
</feature>
<dbReference type="Gene3D" id="1.20.81.30">
    <property type="entry name" value="Type II secretion system (T2SS), domain F"/>
    <property type="match status" value="2"/>
</dbReference>
<keyword evidence="6 8" id="KW-1133">Transmembrane helix</keyword>
<dbReference type="Proteomes" id="UP000485367">
    <property type="component" value="Unassembled WGS sequence"/>
</dbReference>
<dbReference type="GO" id="GO:0005886">
    <property type="term" value="C:plasma membrane"/>
    <property type="evidence" value="ECO:0007669"/>
    <property type="project" value="UniProtKB-SubCell"/>
</dbReference>
<dbReference type="Pfam" id="PF00482">
    <property type="entry name" value="T2SSF"/>
    <property type="match status" value="2"/>
</dbReference>
<dbReference type="PANTHER" id="PTHR30012:SF0">
    <property type="entry name" value="TYPE II SECRETION SYSTEM PROTEIN F-RELATED"/>
    <property type="match status" value="1"/>
</dbReference>
<feature type="transmembrane region" description="Helical" evidence="8">
    <location>
        <begin position="121"/>
        <end position="143"/>
    </location>
</feature>
<comment type="similarity">
    <text evidence="2">Belongs to the GSP F family.</text>
</comment>
<keyword evidence="3" id="KW-1003">Cell membrane</keyword>
<dbReference type="PANTHER" id="PTHR30012">
    <property type="entry name" value="GENERAL SECRETION PATHWAY PROTEIN"/>
    <property type="match status" value="1"/>
</dbReference>
<name>A0A1V5SDM0_9BACT</name>
<evidence type="ECO:0000256" key="3">
    <source>
        <dbReference type="ARBA" id="ARBA00022475"/>
    </source>
</evidence>
<dbReference type="PRINTS" id="PR00812">
    <property type="entry name" value="BCTERIALGSPF"/>
</dbReference>
<evidence type="ECO:0000256" key="7">
    <source>
        <dbReference type="ARBA" id="ARBA00023136"/>
    </source>
</evidence>
<protein>
    <submittedName>
        <fullName evidence="10">Type II secretion system protein F</fullName>
    </submittedName>
</protein>
<dbReference type="EMBL" id="MWBO01000026">
    <property type="protein sequence ID" value="OQA52629.1"/>
    <property type="molecule type" value="Genomic_DNA"/>
</dbReference>
<accession>A0A1V5SDM0</accession>
<dbReference type="AlphaFoldDB" id="A0A1V5SDM0"/>